<evidence type="ECO:0000313" key="2">
    <source>
        <dbReference type="Proteomes" id="UP000094974"/>
    </source>
</evidence>
<organism evidence="1 2">
    <name type="scientific">Paenibacillus polymyxa</name>
    <name type="common">Bacillus polymyxa</name>
    <dbReference type="NCBI Taxonomy" id="1406"/>
    <lineage>
        <taxon>Bacteria</taxon>
        <taxon>Bacillati</taxon>
        <taxon>Bacillota</taxon>
        <taxon>Bacilli</taxon>
        <taxon>Bacillales</taxon>
        <taxon>Paenibacillaceae</taxon>
        <taxon>Paenibacillus</taxon>
    </lineage>
</organism>
<proteinExistence type="predicted"/>
<accession>A0ABX2Z8S2</accession>
<reference evidence="2" key="1">
    <citation type="submission" date="2016-05" db="EMBL/GenBank/DDBJ databases">
        <title>Whole genome shotgun sequencing of cultured foodborne pathogen.</title>
        <authorList>
            <person name="Zheng J."/>
            <person name="Timme R."/>
            <person name="Allard M."/>
            <person name="Strain E."/>
            <person name="Luo Y."/>
            <person name="Brown E."/>
        </authorList>
    </citation>
    <scope>NUCLEOTIDE SEQUENCE [LARGE SCALE GENOMIC DNA]</scope>
    <source>
        <strain evidence="2">CFSAN034343</strain>
    </source>
</reference>
<protein>
    <submittedName>
        <fullName evidence="1">Uncharacterized protein</fullName>
    </submittedName>
</protein>
<dbReference type="EMBL" id="LYND01000141">
    <property type="protein sequence ID" value="ODA07682.1"/>
    <property type="molecule type" value="Genomic_DNA"/>
</dbReference>
<dbReference type="Proteomes" id="UP000094974">
    <property type="component" value="Unassembled WGS sequence"/>
</dbReference>
<comment type="caution">
    <text evidence="1">The sequence shown here is derived from an EMBL/GenBank/DDBJ whole genome shotgun (WGS) entry which is preliminary data.</text>
</comment>
<keyword evidence="2" id="KW-1185">Reference proteome</keyword>
<gene>
    <name evidence="1" type="ORF">A7312_28165</name>
</gene>
<evidence type="ECO:0000313" key="1">
    <source>
        <dbReference type="EMBL" id="ODA07682.1"/>
    </source>
</evidence>
<name>A0ABX2Z8S2_PAEPO</name>
<dbReference type="RefSeq" id="WP_068940961.1">
    <property type="nucleotide sequence ID" value="NZ_LYND01000141.1"/>
</dbReference>
<sequence>MAYKFIGGYLMGGQKGLIANGNNDIELIGTKVIGDVALDLNLSKESSFISTDTVIEGRKIAVLIRDWNTIVDDVTSYAKQDGLNDSQYNEVLNRLIEIKDTEKSKEMQKLLVDKLINFVSSIGSGLLVVYIKQLFSTF</sequence>